<gene>
    <name evidence="2" type="ORF">K9D25_01610</name>
</gene>
<evidence type="ECO:0000259" key="1">
    <source>
        <dbReference type="SMART" id="SM00507"/>
    </source>
</evidence>
<dbReference type="SMART" id="SM00507">
    <property type="entry name" value="HNHc"/>
    <property type="match status" value="1"/>
</dbReference>
<dbReference type="Pfam" id="PF13392">
    <property type="entry name" value="HNH_3"/>
    <property type="match status" value="1"/>
</dbReference>
<proteinExistence type="predicted"/>
<reference evidence="2" key="1">
    <citation type="submission" date="2021-09" db="EMBL/GenBank/DDBJ databases">
        <title>Network and meta-omics reveal the key degrader and cooperation patterns in an efficient 1,4-dioxane-degrading microbial community.</title>
        <authorList>
            <person name="Dai C."/>
        </authorList>
    </citation>
    <scope>NUCLEOTIDE SEQUENCE</scope>
    <source>
        <strain evidence="2">ZM13</strain>
    </source>
</reference>
<dbReference type="KEGG" id="apol:K9D25_01610"/>
<sequence>MNERNPQVSPEVTAEIAREFLEYNPETGMMIWRVRPRKWFTTDAEHRTWNSKYAGRQAGTLKTDTGYRGVRIFGRRYPEHRLAWLMQTGAWPETELDHINHRRDDNRWKNLRPVTSSENRQNLGRRCNGRLLPLGIDRLPGSKKLRARITVDGVKMELGRFDTEEEAVRAREVAEIAAGYHPNHGRDVVEGEEPPIRIVVQLDD</sequence>
<dbReference type="Gene3D" id="3.90.75.20">
    <property type="match status" value="1"/>
</dbReference>
<feature type="domain" description="HNH nuclease" evidence="1">
    <location>
        <begin position="73"/>
        <end position="120"/>
    </location>
</feature>
<dbReference type="Proteomes" id="UP000831684">
    <property type="component" value="Chromosome"/>
</dbReference>
<dbReference type="SUPFAM" id="SSF54060">
    <property type="entry name" value="His-Me finger endonucleases"/>
    <property type="match status" value="1"/>
</dbReference>
<dbReference type="InterPro" id="IPR016177">
    <property type="entry name" value="DNA-bd_dom_sf"/>
</dbReference>
<name>A0A9E6ZTJ0_9HYPH</name>
<dbReference type="SUPFAM" id="SSF54171">
    <property type="entry name" value="DNA-binding domain"/>
    <property type="match status" value="1"/>
</dbReference>
<keyword evidence="2" id="KW-0378">Hydrolase</keyword>
<dbReference type="RefSeq" id="WP_244378620.1">
    <property type="nucleotide sequence ID" value="NZ_CP083239.1"/>
</dbReference>
<dbReference type="EMBL" id="CP083239">
    <property type="protein sequence ID" value="UOK71456.1"/>
    <property type="molecule type" value="Genomic_DNA"/>
</dbReference>
<dbReference type="GO" id="GO:0003677">
    <property type="term" value="F:DNA binding"/>
    <property type="evidence" value="ECO:0007669"/>
    <property type="project" value="InterPro"/>
</dbReference>
<evidence type="ECO:0000313" key="2">
    <source>
        <dbReference type="EMBL" id="UOK71456.1"/>
    </source>
</evidence>
<organism evidence="2 3">
    <name type="scientific">Ancylobacter polymorphus</name>
    <dbReference type="NCBI Taxonomy" id="223390"/>
    <lineage>
        <taxon>Bacteria</taxon>
        <taxon>Pseudomonadati</taxon>
        <taxon>Pseudomonadota</taxon>
        <taxon>Alphaproteobacteria</taxon>
        <taxon>Hyphomicrobiales</taxon>
        <taxon>Xanthobacteraceae</taxon>
        <taxon>Ancylobacter</taxon>
    </lineage>
</organism>
<keyword evidence="2" id="KW-0540">Nuclease</keyword>
<evidence type="ECO:0000313" key="3">
    <source>
        <dbReference type="Proteomes" id="UP000831684"/>
    </source>
</evidence>
<accession>A0A9E6ZTJ0</accession>
<protein>
    <submittedName>
        <fullName evidence="2">HNH endonuclease</fullName>
    </submittedName>
</protein>
<keyword evidence="2" id="KW-0255">Endonuclease</keyword>
<dbReference type="GO" id="GO:0004519">
    <property type="term" value="F:endonuclease activity"/>
    <property type="evidence" value="ECO:0007669"/>
    <property type="project" value="UniProtKB-KW"/>
</dbReference>
<dbReference type="InterPro" id="IPR003615">
    <property type="entry name" value="HNH_nuc"/>
</dbReference>
<dbReference type="InterPro" id="IPR044925">
    <property type="entry name" value="His-Me_finger_sf"/>
</dbReference>
<dbReference type="AlphaFoldDB" id="A0A9E6ZTJ0"/>